<dbReference type="PANTHER" id="PTHR12287">
    <property type="entry name" value="EPIDERMAL GROWTH FACTOR RECEPTOR KINASE SUBSTRATE EPS8-RELATED PROTEIN"/>
    <property type="match status" value="1"/>
</dbReference>
<dbReference type="GO" id="GO:0035023">
    <property type="term" value="P:regulation of Rho protein signal transduction"/>
    <property type="evidence" value="ECO:0007669"/>
    <property type="project" value="TreeGrafter"/>
</dbReference>
<dbReference type="SUPFAM" id="SSF50729">
    <property type="entry name" value="PH domain-like"/>
    <property type="match status" value="1"/>
</dbReference>
<dbReference type="InterPro" id="IPR006020">
    <property type="entry name" value="PTB/PI_dom"/>
</dbReference>
<keyword evidence="4" id="KW-1185">Reference proteome</keyword>
<dbReference type="GO" id="GO:0031982">
    <property type="term" value="C:vesicle"/>
    <property type="evidence" value="ECO:0007669"/>
    <property type="project" value="TreeGrafter"/>
</dbReference>
<dbReference type="GO" id="GO:0007266">
    <property type="term" value="P:Rho protein signal transduction"/>
    <property type="evidence" value="ECO:0007669"/>
    <property type="project" value="TreeGrafter"/>
</dbReference>
<dbReference type="InterPro" id="IPR013625">
    <property type="entry name" value="PTB"/>
</dbReference>
<dbReference type="AlphaFoldDB" id="A0A3P8UVK4"/>
<organism evidence="3 4">
    <name type="scientific">Cynoglossus semilaevis</name>
    <name type="common">Tongue sole</name>
    <dbReference type="NCBI Taxonomy" id="244447"/>
    <lineage>
        <taxon>Eukaryota</taxon>
        <taxon>Metazoa</taxon>
        <taxon>Chordata</taxon>
        <taxon>Craniata</taxon>
        <taxon>Vertebrata</taxon>
        <taxon>Euteleostomi</taxon>
        <taxon>Actinopterygii</taxon>
        <taxon>Neopterygii</taxon>
        <taxon>Teleostei</taxon>
        <taxon>Neoteleostei</taxon>
        <taxon>Acanthomorphata</taxon>
        <taxon>Carangaria</taxon>
        <taxon>Pleuronectiformes</taxon>
        <taxon>Pleuronectoidei</taxon>
        <taxon>Cynoglossidae</taxon>
        <taxon>Cynoglossinae</taxon>
        <taxon>Cynoglossus</taxon>
    </lineage>
</organism>
<dbReference type="GeneTree" id="ENSGT00940000156403"/>
<dbReference type="FunFam" id="2.30.29.30:FF:000261">
    <property type="entry name" value="Epidermal growth factor receptor kinase substrate 8-like protein 1"/>
    <property type="match status" value="1"/>
</dbReference>
<proteinExistence type="predicted"/>
<feature type="signal peptide" evidence="1">
    <location>
        <begin position="1"/>
        <end position="30"/>
    </location>
</feature>
<dbReference type="InParanoid" id="A0A3P8UVK4"/>
<evidence type="ECO:0000313" key="4">
    <source>
        <dbReference type="Proteomes" id="UP000265120"/>
    </source>
</evidence>
<reference evidence="3 4" key="1">
    <citation type="journal article" date="2014" name="Nat. Genet.">
        <title>Whole-genome sequence of a flatfish provides insights into ZW sex chromosome evolution and adaptation to a benthic lifestyle.</title>
        <authorList>
            <person name="Chen S."/>
            <person name="Zhang G."/>
            <person name="Shao C."/>
            <person name="Huang Q."/>
            <person name="Liu G."/>
            <person name="Zhang P."/>
            <person name="Song W."/>
            <person name="An N."/>
            <person name="Chalopin D."/>
            <person name="Volff J.N."/>
            <person name="Hong Y."/>
            <person name="Li Q."/>
            <person name="Sha Z."/>
            <person name="Zhou H."/>
            <person name="Xie M."/>
            <person name="Yu Q."/>
            <person name="Liu Y."/>
            <person name="Xiang H."/>
            <person name="Wang N."/>
            <person name="Wu K."/>
            <person name="Yang C."/>
            <person name="Zhou Q."/>
            <person name="Liao X."/>
            <person name="Yang L."/>
            <person name="Hu Q."/>
            <person name="Zhang J."/>
            <person name="Meng L."/>
            <person name="Jin L."/>
            <person name="Tian Y."/>
            <person name="Lian J."/>
            <person name="Yang J."/>
            <person name="Miao G."/>
            <person name="Liu S."/>
            <person name="Liang Z."/>
            <person name="Yan F."/>
            <person name="Li Y."/>
            <person name="Sun B."/>
            <person name="Zhang H."/>
            <person name="Zhang J."/>
            <person name="Zhu Y."/>
            <person name="Du M."/>
            <person name="Zhao Y."/>
            <person name="Schartl M."/>
            <person name="Tang Q."/>
            <person name="Wang J."/>
        </authorList>
    </citation>
    <scope>NUCLEOTIDE SEQUENCE</scope>
</reference>
<reference evidence="3" key="3">
    <citation type="submission" date="2025-09" db="UniProtKB">
        <authorList>
            <consortium name="Ensembl"/>
        </authorList>
    </citation>
    <scope>IDENTIFICATION</scope>
</reference>
<reference evidence="3" key="2">
    <citation type="submission" date="2025-08" db="UniProtKB">
        <authorList>
            <consortium name="Ensembl"/>
        </authorList>
    </citation>
    <scope>IDENTIFICATION</scope>
</reference>
<dbReference type="STRING" id="244447.ENSCSEP00000005844"/>
<dbReference type="PANTHER" id="PTHR12287:SF21">
    <property type="entry name" value="EPIDERMAL GROWTH FACTOR RECEPTOR KINASE SUBSTRATE 8"/>
    <property type="match status" value="1"/>
</dbReference>
<dbReference type="SMART" id="SM00462">
    <property type="entry name" value="PTB"/>
    <property type="match status" value="1"/>
</dbReference>
<dbReference type="GO" id="GO:0032587">
    <property type="term" value="C:ruffle membrane"/>
    <property type="evidence" value="ECO:0007669"/>
    <property type="project" value="TreeGrafter"/>
</dbReference>
<dbReference type="Proteomes" id="UP000265120">
    <property type="component" value="Chromosome 8"/>
</dbReference>
<feature type="chain" id="PRO_5018180920" description="PID domain-containing protein" evidence="1">
    <location>
        <begin position="31"/>
        <end position="183"/>
    </location>
</feature>
<dbReference type="InterPro" id="IPR039801">
    <property type="entry name" value="EPS8-like"/>
</dbReference>
<dbReference type="Gene3D" id="2.30.29.30">
    <property type="entry name" value="Pleckstrin-homology domain (PH domain)/Phosphotyrosine-binding domain (PTB)"/>
    <property type="match status" value="1"/>
</dbReference>
<dbReference type="InterPro" id="IPR011993">
    <property type="entry name" value="PH-like_dom_sf"/>
</dbReference>
<evidence type="ECO:0000259" key="2">
    <source>
        <dbReference type="SMART" id="SM00462"/>
    </source>
</evidence>
<sequence>MLSLSHMTMTINKKLTLWFFLCCLFTQEQQRKHFTKNSINSLTDTSQYHVEHLTTFVLDRKDGMITVEDGIRRLRLLNAKGKVWTQEILLQVEEKSVSLMDQETNNELERFPIGTVQHCQAVMKACSYDSILALVCKESGQSKPDLHLFQCDDIKANLIHADIESAMIDAKGGKVKKRPETLK</sequence>
<name>A0A3P8UVK4_CYNSE</name>
<evidence type="ECO:0000313" key="3">
    <source>
        <dbReference type="Ensembl" id="ENSCSEP00000005844.1"/>
    </source>
</evidence>
<keyword evidence="1" id="KW-0732">Signal</keyword>
<dbReference type="OMA" id="CQEPDRA"/>
<evidence type="ECO:0000256" key="1">
    <source>
        <dbReference type="SAM" id="SignalP"/>
    </source>
</evidence>
<dbReference type="CDD" id="cd01210">
    <property type="entry name" value="PTB_EPS8"/>
    <property type="match status" value="1"/>
</dbReference>
<dbReference type="Pfam" id="PF08416">
    <property type="entry name" value="PTB"/>
    <property type="match status" value="1"/>
</dbReference>
<protein>
    <recommendedName>
        <fullName evidence="2">PID domain-containing protein</fullName>
    </recommendedName>
</protein>
<feature type="domain" description="PID" evidence="2">
    <location>
        <begin position="43"/>
        <end position="180"/>
    </location>
</feature>
<accession>A0A3P8UVK4</accession>
<dbReference type="GO" id="GO:1900029">
    <property type="term" value="P:positive regulation of ruffle assembly"/>
    <property type="evidence" value="ECO:0007669"/>
    <property type="project" value="TreeGrafter"/>
</dbReference>
<dbReference type="Ensembl" id="ENSCSET00000005908.1">
    <property type="protein sequence ID" value="ENSCSEP00000005844.1"/>
    <property type="gene ID" value="ENSCSEG00000003779.1"/>
</dbReference>
<dbReference type="InterPro" id="IPR033928">
    <property type="entry name" value="EPS8_PTB"/>
</dbReference>
<dbReference type="GO" id="GO:0003779">
    <property type="term" value="F:actin binding"/>
    <property type="evidence" value="ECO:0007669"/>
    <property type="project" value="TreeGrafter"/>
</dbReference>